<dbReference type="Proteomes" id="UP000800082">
    <property type="component" value="Unassembled WGS sequence"/>
</dbReference>
<dbReference type="EMBL" id="ML978999">
    <property type="protein sequence ID" value="KAF1923931.1"/>
    <property type="molecule type" value="Genomic_DNA"/>
</dbReference>
<accession>A0A6A5R6Z7</accession>
<evidence type="ECO:0000313" key="1">
    <source>
        <dbReference type="EMBL" id="KAF1923931.1"/>
    </source>
</evidence>
<proteinExistence type="predicted"/>
<keyword evidence="2" id="KW-1185">Reference proteome</keyword>
<gene>
    <name evidence="1" type="ORF">M421DRAFT_301463</name>
</gene>
<dbReference type="GeneID" id="54346754"/>
<dbReference type="AlphaFoldDB" id="A0A6A5R6Z7"/>
<dbReference type="RefSeq" id="XP_033444184.1">
    <property type="nucleotide sequence ID" value="XM_033589107.1"/>
</dbReference>
<protein>
    <submittedName>
        <fullName evidence="1">Uncharacterized protein</fullName>
    </submittedName>
</protein>
<name>A0A6A5R6Z7_9PLEO</name>
<organism evidence="1 2">
    <name type="scientific">Didymella exigua CBS 183.55</name>
    <dbReference type="NCBI Taxonomy" id="1150837"/>
    <lineage>
        <taxon>Eukaryota</taxon>
        <taxon>Fungi</taxon>
        <taxon>Dikarya</taxon>
        <taxon>Ascomycota</taxon>
        <taxon>Pezizomycotina</taxon>
        <taxon>Dothideomycetes</taxon>
        <taxon>Pleosporomycetidae</taxon>
        <taxon>Pleosporales</taxon>
        <taxon>Pleosporineae</taxon>
        <taxon>Didymellaceae</taxon>
        <taxon>Didymella</taxon>
    </lineage>
</organism>
<reference evidence="1" key="1">
    <citation type="journal article" date="2020" name="Stud. Mycol.">
        <title>101 Dothideomycetes genomes: a test case for predicting lifestyles and emergence of pathogens.</title>
        <authorList>
            <person name="Haridas S."/>
            <person name="Albert R."/>
            <person name="Binder M."/>
            <person name="Bloem J."/>
            <person name="Labutti K."/>
            <person name="Salamov A."/>
            <person name="Andreopoulos B."/>
            <person name="Baker S."/>
            <person name="Barry K."/>
            <person name="Bills G."/>
            <person name="Bluhm B."/>
            <person name="Cannon C."/>
            <person name="Castanera R."/>
            <person name="Culley D."/>
            <person name="Daum C."/>
            <person name="Ezra D."/>
            <person name="Gonzalez J."/>
            <person name="Henrissat B."/>
            <person name="Kuo A."/>
            <person name="Liang C."/>
            <person name="Lipzen A."/>
            <person name="Lutzoni F."/>
            <person name="Magnuson J."/>
            <person name="Mondo S."/>
            <person name="Nolan M."/>
            <person name="Ohm R."/>
            <person name="Pangilinan J."/>
            <person name="Park H.-J."/>
            <person name="Ramirez L."/>
            <person name="Alfaro M."/>
            <person name="Sun H."/>
            <person name="Tritt A."/>
            <person name="Yoshinaga Y."/>
            <person name="Zwiers L.-H."/>
            <person name="Turgeon B."/>
            <person name="Goodwin S."/>
            <person name="Spatafora J."/>
            <person name="Crous P."/>
            <person name="Grigoriev I."/>
        </authorList>
    </citation>
    <scope>NUCLEOTIDE SEQUENCE</scope>
    <source>
        <strain evidence="1">CBS 183.55</strain>
    </source>
</reference>
<evidence type="ECO:0000313" key="2">
    <source>
        <dbReference type="Proteomes" id="UP000800082"/>
    </source>
</evidence>
<sequence>MRLIRVYKRCCHGALVQRPRVHEASPALLRGRNNNASCETTPRHVGRPHCRLSISSALSRELDSVHRNTVVLRKYAAAQRSARIVCRCVFDVGPSANMVLLMCGGAVNRSEVPRHMLYHRPGWTHGETLRNVVWRAQPTYATPITTCTVRDSA</sequence>